<feature type="transmembrane region" description="Helical" evidence="6">
    <location>
        <begin position="26"/>
        <end position="44"/>
    </location>
</feature>
<dbReference type="InterPro" id="IPR011701">
    <property type="entry name" value="MFS"/>
</dbReference>
<keyword evidence="3 6" id="KW-0812">Transmembrane</keyword>
<dbReference type="InterPro" id="IPR020846">
    <property type="entry name" value="MFS_dom"/>
</dbReference>
<evidence type="ECO:0000256" key="6">
    <source>
        <dbReference type="SAM" id="Phobius"/>
    </source>
</evidence>
<feature type="transmembrane region" description="Helical" evidence="6">
    <location>
        <begin position="125"/>
        <end position="148"/>
    </location>
</feature>
<keyword evidence="2" id="KW-0813">Transport</keyword>
<feature type="non-terminal residue" evidence="8">
    <location>
        <position position="1"/>
    </location>
</feature>
<feature type="transmembrane region" description="Helical" evidence="6">
    <location>
        <begin position="56"/>
        <end position="77"/>
    </location>
</feature>
<gene>
    <name evidence="8" type="ORF">B1A_05786</name>
</gene>
<comment type="caution">
    <text evidence="8">The sequence shown here is derived from an EMBL/GenBank/DDBJ whole genome shotgun (WGS) entry which is preliminary data.</text>
</comment>
<organism evidence="8">
    <name type="scientific">mine drainage metagenome</name>
    <dbReference type="NCBI Taxonomy" id="410659"/>
    <lineage>
        <taxon>unclassified sequences</taxon>
        <taxon>metagenomes</taxon>
        <taxon>ecological metagenomes</taxon>
    </lineage>
</organism>
<accession>T1CSE0</accession>
<feature type="transmembrane region" description="Helical" evidence="6">
    <location>
        <begin position="154"/>
        <end position="171"/>
    </location>
</feature>
<evidence type="ECO:0000256" key="1">
    <source>
        <dbReference type="ARBA" id="ARBA00004141"/>
    </source>
</evidence>
<evidence type="ECO:0000256" key="5">
    <source>
        <dbReference type="ARBA" id="ARBA00023136"/>
    </source>
</evidence>
<dbReference type="Gene3D" id="1.20.1250.20">
    <property type="entry name" value="MFS general substrate transporter like domains"/>
    <property type="match status" value="1"/>
</dbReference>
<feature type="transmembrane region" description="Helical" evidence="6">
    <location>
        <begin position="89"/>
        <end position="113"/>
    </location>
</feature>
<feature type="domain" description="Major facilitator superfamily (MFS) profile" evidence="7">
    <location>
        <begin position="1"/>
        <end position="361"/>
    </location>
</feature>
<feature type="transmembrane region" description="Helical" evidence="6">
    <location>
        <begin position="192"/>
        <end position="214"/>
    </location>
</feature>
<reference evidence="8" key="2">
    <citation type="journal article" date="2014" name="ISME J.">
        <title>Microbial stratification in low pH oxic and suboxic macroscopic growths along an acid mine drainage.</title>
        <authorList>
            <person name="Mendez-Garcia C."/>
            <person name="Mesa V."/>
            <person name="Sprenger R.R."/>
            <person name="Richter M."/>
            <person name="Diez M.S."/>
            <person name="Solano J."/>
            <person name="Bargiela R."/>
            <person name="Golyshina O.V."/>
            <person name="Manteca A."/>
            <person name="Ramos J.L."/>
            <person name="Gallego J.R."/>
            <person name="Llorente I."/>
            <person name="Martins Dos Santos V.A."/>
            <person name="Jensen O.N."/>
            <person name="Pelaez A.I."/>
            <person name="Sanchez J."/>
            <person name="Ferrer M."/>
        </authorList>
    </citation>
    <scope>NUCLEOTIDE SEQUENCE</scope>
</reference>
<feature type="non-terminal residue" evidence="8">
    <location>
        <position position="361"/>
    </location>
</feature>
<dbReference type="Pfam" id="PF07690">
    <property type="entry name" value="MFS_1"/>
    <property type="match status" value="1"/>
</dbReference>
<sequence>SFVETMLTPALPALQTFFSNAPYTTIAWILTAYLLVGVASIPVVTRLGDVYGKQRILTLTLAVYAAAIVLAPLSPFLGAAVGLDRAHSLYLLIAARGLQGIGLSMFPLALAMVAEEFPPERIAPAQGLVAAMFAVGSAFGLVGGSYLIQSFGWPTAYAAMILPAVALPILVRRGLPEGRRGTREPVDYPSAGLLGGGLAVFLLAITLGPTWGWWAGTPSAPGGLPFGIPALLIVAALLIAAFFRRSLRVAHPLIDLRRLTEPNTYLAYTGAILVGLAMFLAFVVITVLVEFPLVGLGLSLVDFGLLSLPTTVGMFLAAPLVGIGVARAGPRPMVLLGSTLSGAGFALLLGFHSTFLELVLE</sequence>
<feature type="transmembrane region" description="Helical" evidence="6">
    <location>
        <begin position="303"/>
        <end position="326"/>
    </location>
</feature>
<reference evidence="8" key="1">
    <citation type="submission" date="2013-08" db="EMBL/GenBank/DDBJ databases">
        <authorList>
            <person name="Mendez C."/>
            <person name="Richter M."/>
            <person name="Ferrer M."/>
            <person name="Sanchez J."/>
        </authorList>
    </citation>
    <scope>NUCLEOTIDE SEQUENCE</scope>
</reference>
<name>T1CSE0_9ZZZZ</name>
<comment type="subcellular location">
    <subcellularLocation>
        <location evidence="1">Membrane</location>
        <topology evidence="1">Multi-pass membrane protein</topology>
    </subcellularLocation>
</comment>
<dbReference type="EMBL" id="AUZX01004221">
    <property type="protein sequence ID" value="EQD71444.1"/>
    <property type="molecule type" value="Genomic_DNA"/>
</dbReference>
<feature type="transmembrane region" description="Helical" evidence="6">
    <location>
        <begin position="265"/>
        <end position="291"/>
    </location>
</feature>
<feature type="transmembrane region" description="Helical" evidence="6">
    <location>
        <begin position="226"/>
        <end position="244"/>
    </location>
</feature>
<feature type="transmembrane region" description="Helical" evidence="6">
    <location>
        <begin position="333"/>
        <end position="355"/>
    </location>
</feature>
<evidence type="ECO:0000313" key="8">
    <source>
        <dbReference type="EMBL" id="EQD71444.1"/>
    </source>
</evidence>
<dbReference type="GO" id="GO:0022857">
    <property type="term" value="F:transmembrane transporter activity"/>
    <property type="evidence" value="ECO:0007669"/>
    <property type="project" value="InterPro"/>
</dbReference>
<dbReference type="PANTHER" id="PTHR42718">
    <property type="entry name" value="MAJOR FACILITATOR SUPERFAMILY MULTIDRUG TRANSPORTER MFSC"/>
    <property type="match status" value="1"/>
</dbReference>
<dbReference type="SUPFAM" id="SSF103473">
    <property type="entry name" value="MFS general substrate transporter"/>
    <property type="match status" value="2"/>
</dbReference>
<dbReference type="InterPro" id="IPR036259">
    <property type="entry name" value="MFS_trans_sf"/>
</dbReference>
<evidence type="ECO:0000256" key="2">
    <source>
        <dbReference type="ARBA" id="ARBA00022448"/>
    </source>
</evidence>
<keyword evidence="5 6" id="KW-0472">Membrane</keyword>
<evidence type="ECO:0000256" key="4">
    <source>
        <dbReference type="ARBA" id="ARBA00022989"/>
    </source>
</evidence>
<evidence type="ECO:0000256" key="3">
    <source>
        <dbReference type="ARBA" id="ARBA00022692"/>
    </source>
</evidence>
<dbReference type="GO" id="GO:0016020">
    <property type="term" value="C:membrane"/>
    <property type="evidence" value="ECO:0007669"/>
    <property type="project" value="UniProtKB-SubCell"/>
</dbReference>
<dbReference type="PROSITE" id="PS50850">
    <property type="entry name" value="MFS"/>
    <property type="match status" value="1"/>
</dbReference>
<protein>
    <submittedName>
        <fullName evidence="8">Multidrug resistance protein</fullName>
    </submittedName>
</protein>
<dbReference type="AlphaFoldDB" id="T1CSE0"/>
<dbReference type="PANTHER" id="PTHR42718:SF9">
    <property type="entry name" value="MAJOR FACILITATOR SUPERFAMILY MULTIDRUG TRANSPORTER MFSC"/>
    <property type="match status" value="1"/>
</dbReference>
<keyword evidence="4 6" id="KW-1133">Transmembrane helix</keyword>
<proteinExistence type="predicted"/>
<evidence type="ECO:0000259" key="7">
    <source>
        <dbReference type="PROSITE" id="PS50850"/>
    </source>
</evidence>